<name>A0A1Y5YCG9_KIBAR</name>
<sequence>MKAEEPSKARALPTRRRASPQGTPGRHETVAQRPSEAHSVTNEKLLQQIHEQVDRVNITGLLVASRDGLVLCSDTRGVEDDGVAAMAAAAIGLSAQFVGQAELGDPRAAVFEGSLGHIGAFPVDKNVLLVVIGRRNSNMGLFTVAARQALALIQQAIADQNGSTAQDAGEARSTWG</sequence>
<protein>
    <recommendedName>
        <fullName evidence="2">Roadblock/LAMTOR2 domain-containing protein</fullName>
    </recommendedName>
</protein>
<evidence type="ECO:0000313" key="4">
    <source>
        <dbReference type="Proteomes" id="UP000192674"/>
    </source>
</evidence>
<gene>
    <name evidence="3" type="ORF">SAMN05661093_10912</name>
</gene>
<keyword evidence="4" id="KW-1185">Reference proteome</keyword>
<dbReference type="SMART" id="SM00960">
    <property type="entry name" value="Robl_LC7"/>
    <property type="match status" value="1"/>
</dbReference>
<accession>A0A1Y5YCG9</accession>
<organism evidence="3 4">
    <name type="scientific">Kibdelosporangium aridum</name>
    <dbReference type="NCBI Taxonomy" id="2030"/>
    <lineage>
        <taxon>Bacteria</taxon>
        <taxon>Bacillati</taxon>
        <taxon>Actinomycetota</taxon>
        <taxon>Actinomycetes</taxon>
        <taxon>Pseudonocardiales</taxon>
        <taxon>Pseudonocardiaceae</taxon>
        <taxon>Kibdelosporangium</taxon>
    </lineage>
</organism>
<dbReference type="InterPro" id="IPR004942">
    <property type="entry name" value="Roadblock/LAMTOR2_dom"/>
</dbReference>
<dbReference type="Pfam" id="PF03259">
    <property type="entry name" value="Robl_LC7"/>
    <property type="match status" value="1"/>
</dbReference>
<dbReference type="OrthoDB" id="3689598at2"/>
<dbReference type="RefSeq" id="WP_084434882.1">
    <property type="nucleotide sequence ID" value="NZ_FWXV01000022.1"/>
</dbReference>
<dbReference type="Gene3D" id="3.30.450.30">
    <property type="entry name" value="Dynein light chain 2a, cytoplasmic"/>
    <property type="match status" value="1"/>
</dbReference>
<dbReference type="EMBL" id="FWXV01000022">
    <property type="protein sequence ID" value="SMD27309.1"/>
    <property type="molecule type" value="Genomic_DNA"/>
</dbReference>
<dbReference type="Proteomes" id="UP000192674">
    <property type="component" value="Unassembled WGS sequence"/>
</dbReference>
<feature type="region of interest" description="Disordered" evidence="1">
    <location>
        <begin position="1"/>
        <end position="39"/>
    </location>
</feature>
<reference evidence="3 4" key="1">
    <citation type="submission" date="2017-04" db="EMBL/GenBank/DDBJ databases">
        <authorList>
            <person name="Afonso C.L."/>
            <person name="Miller P.J."/>
            <person name="Scott M.A."/>
            <person name="Spackman E."/>
            <person name="Goraichik I."/>
            <person name="Dimitrov K.M."/>
            <person name="Suarez D.L."/>
            <person name="Swayne D.E."/>
        </authorList>
    </citation>
    <scope>NUCLEOTIDE SEQUENCE [LARGE SCALE GENOMIC DNA]</scope>
    <source>
        <strain evidence="3 4">DSM 43828</strain>
    </source>
</reference>
<evidence type="ECO:0000313" key="3">
    <source>
        <dbReference type="EMBL" id="SMD27309.1"/>
    </source>
</evidence>
<dbReference type="SUPFAM" id="SSF103196">
    <property type="entry name" value="Roadblock/LC7 domain"/>
    <property type="match status" value="1"/>
</dbReference>
<evidence type="ECO:0000256" key="1">
    <source>
        <dbReference type="SAM" id="MobiDB-lite"/>
    </source>
</evidence>
<feature type="domain" description="Roadblock/LAMTOR2" evidence="2">
    <location>
        <begin position="46"/>
        <end position="133"/>
    </location>
</feature>
<evidence type="ECO:0000259" key="2">
    <source>
        <dbReference type="SMART" id="SM00960"/>
    </source>
</evidence>
<proteinExistence type="predicted"/>
<dbReference type="AlphaFoldDB" id="A0A1Y5YCG9"/>